<dbReference type="Proteomes" id="UP000034710">
    <property type="component" value="Unassembled WGS sequence"/>
</dbReference>
<dbReference type="EMBL" id="LBVJ01000044">
    <property type="protein sequence ID" value="KKQ82600.1"/>
    <property type="molecule type" value="Genomic_DNA"/>
</dbReference>
<comment type="caution">
    <text evidence="1">The sequence shown here is derived from an EMBL/GenBank/DDBJ whole genome shotgun (WGS) entry which is preliminary data.</text>
</comment>
<gene>
    <name evidence="1" type="ORF">UT06_C0044G0001</name>
</gene>
<dbReference type="AlphaFoldDB" id="A0A0G0L411"/>
<evidence type="ECO:0000313" key="1">
    <source>
        <dbReference type="EMBL" id="KKQ82600.1"/>
    </source>
</evidence>
<proteinExistence type="predicted"/>
<organism evidence="1 2">
    <name type="scientific">Candidatus Woesebacteria bacterium GW2011_GWA1_38_8</name>
    <dbReference type="NCBI Taxonomy" id="1618547"/>
    <lineage>
        <taxon>Bacteria</taxon>
        <taxon>Candidatus Woeseibacteriota</taxon>
    </lineage>
</organism>
<sequence>MFKNVVLITAAAIGQIHKGKFMFFLVRS</sequence>
<evidence type="ECO:0000313" key="2">
    <source>
        <dbReference type="Proteomes" id="UP000034710"/>
    </source>
</evidence>
<feature type="non-terminal residue" evidence="1">
    <location>
        <position position="28"/>
    </location>
</feature>
<reference evidence="1 2" key="1">
    <citation type="journal article" date="2015" name="Nature">
        <title>rRNA introns, odd ribosomes, and small enigmatic genomes across a large radiation of phyla.</title>
        <authorList>
            <person name="Brown C.T."/>
            <person name="Hug L.A."/>
            <person name="Thomas B.C."/>
            <person name="Sharon I."/>
            <person name="Castelle C.J."/>
            <person name="Singh A."/>
            <person name="Wilkins M.J."/>
            <person name="Williams K.H."/>
            <person name="Banfield J.F."/>
        </authorList>
    </citation>
    <scope>NUCLEOTIDE SEQUENCE [LARGE SCALE GENOMIC DNA]</scope>
</reference>
<name>A0A0G0L411_9BACT</name>
<protein>
    <submittedName>
        <fullName evidence="1">Uncharacterized protein</fullName>
    </submittedName>
</protein>
<accession>A0A0G0L411</accession>